<dbReference type="SUPFAM" id="SSF102712">
    <property type="entry name" value="JAB1/MPN domain"/>
    <property type="match status" value="1"/>
</dbReference>
<dbReference type="GO" id="GO:0006508">
    <property type="term" value="P:proteolysis"/>
    <property type="evidence" value="ECO:0007669"/>
    <property type="project" value="UniProtKB-KW"/>
</dbReference>
<dbReference type="STRING" id="112090.W4GSU2"/>
<dbReference type="PANTHER" id="PTHR12947:SF13">
    <property type="entry name" value="FI19924P1"/>
    <property type="match status" value="1"/>
</dbReference>
<accession>W4GSU2</accession>
<dbReference type="RefSeq" id="XP_009827443.1">
    <property type="nucleotide sequence ID" value="XM_009829141.1"/>
</dbReference>
<evidence type="ECO:0000256" key="5">
    <source>
        <dbReference type="ARBA" id="ARBA00022786"/>
    </source>
</evidence>
<dbReference type="InterPro" id="IPR037518">
    <property type="entry name" value="MPN"/>
</dbReference>
<feature type="compositionally biased region" description="Low complexity" evidence="9">
    <location>
        <begin position="201"/>
        <end position="213"/>
    </location>
</feature>
<evidence type="ECO:0000256" key="6">
    <source>
        <dbReference type="ARBA" id="ARBA00022801"/>
    </source>
</evidence>
<evidence type="ECO:0000256" key="2">
    <source>
        <dbReference type="ARBA" id="ARBA00010981"/>
    </source>
</evidence>
<evidence type="ECO:0000256" key="3">
    <source>
        <dbReference type="ARBA" id="ARBA00022670"/>
    </source>
</evidence>
<dbReference type="PROSITE" id="PS50249">
    <property type="entry name" value="MPN"/>
    <property type="match status" value="1"/>
</dbReference>
<evidence type="ECO:0000256" key="9">
    <source>
        <dbReference type="SAM" id="MobiDB-lite"/>
    </source>
</evidence>
<protein>
    <recommendedName>
        <fullName evidence="10">MPN domain-containing protein</fullName>
    </recommendedName>
</protein>
<dbReference type="GO" id="GO:0005768">
    <property type="term" value="C:endosome"/>
    <property type="evidence" value="ECO:0007669"/>
    <property type="project" value="TreeGrafter"/>
</dbReference>
<dbReference type="GO" id="GO:0016020">
    <property type="term" value="C:membrane"/>
    <property type="evidence" value="ECO:0007669"/>
    <property type="project" value="TreeGrafter"/>
</dbReference>
<dbReference type="GO" id="GO:0140492">
    <property type="term" value="F:metal-dependent deubiquitinase activity"/>
    <property type="evidence" value="ECO:0007669"/>
    <property type="project" value="InterPro"/>
</dbReference>
<dbReference type="VEuPathDB" id="FungiDB:H257_04569"/>
<evidence type="ECO:0000313" key="11">
    <source>
        <dbReference type="EMBL" id="ETV82772.1"/>
    </source>
</evidence>
<dbReference type="Gene3D" id="3.40.140.10">
    <property type="entry name" value="Cytidine Deaminase, domain 2"/>
    <property type="match status" value="1"/>
</dbReference>
<dbReference type="GO" id="GO:0070536">
    <property type="term" value="P:protein K63-linked deubiquitination"/>
    <property type="evidence" value="ECO:0007669"/>
    <property type="project" value="InterPro"/>
</dbReference>
<dbReference type="Gene3D" id="1.20.58.80">
    <property type="entry name" value="Phosphotransferase system, lactose/cellobiose-type IIA subunit"/>
    <property type="match status" value="1"/>
</dbReference>
<keyword evidence="4" id="KW-0479">Metal-binding</keyword>
<evidence type="ECO:0000256" key="8">
    <source>
        <dbReference type="ARBA" id="ARBA00023049"/>
    </source>
</evidence>
<keyword evidence="6" id="KW-0378">Hydrolase</keyword>
<evidence type="ECO:0000259" key="10">
    <source>
        <dbReference type="PROSITE" id="PS50249"/>
    </source>
</evidence>
<dbReference type="CDD" id="cd08066">
    <property type="entry name" value="MPN_AMSH_like"/>
    <property type="match status" value="1"/>
</dbReference>
<reference evidence="11" key="1">
    <citation type="submission" date="2013-12" db="EMBL/GenBank/DDBJ databases">
        <title>The Genome Sequence of Aphanomyces astaci APO3.</title>
        <authorList>
            <consortium name="The Broad Institute Genomics Platform"/>
            <person name="Russ C."/>
            <person name="Tyler B."/>
            <person name="van West P."/>
            <person name="Dieguez-Uribeondo J."/>
            <person name="Young S.K."/>
            <person name="Zeng Q."/>
            <person name="Gargeya S."/>
            <person name="Fitzgerald M."/>
            <person name="Abouelleil A."/>
            <person name="Alvarado L."/>
            <person name="Chapman S.B."/>
            <person name="Gainer-Dewar J."/>
            <person name="Goldberg J."/>
            <person name="Griggs A."/>
            <person name="Gujja S."/>
            <person name="Hansen M."/>
            <person name="Howarth C."/>
            <person name="Imamovic A."/>
            <person name="Ireland A."/>
            <person name="Larimer J."/>
            <person name="McCowan C."/>
            <person name="Murphy C."/>
            <person name="Pearson M."/>
            <person name="Poon T.W."/>
            <person name="Priest M."/>
            <person name="Roberts A."/>
            <person name="Saif S."/>
            <person name="Shea T."/>
            <person name="Sykes S."/>
            <person name="Wortman J."/>
            <person name="Nusbaum C."/>
            <person name="Birren B."/>
        </authorList>
    </citation>
    <scope>NUCLEOTIDE SEQUENCE [LARGE SCALE GENOMIC DNA]</scope>
    <source>
        <strain evidence="11">APO3</strain>
    </source>
</reference>
<dbReference type="InterPro" id="IPR000555">
    <property type="entry name" value="JAMM/MPN+_dom"/>
</dbReference>
<keyword evidence="5" id="KW-0833">Ubl conjugation pathway</keyword>
<feature type="compositionally biased region" description="Basic residues" evidence="9">
    <location>
        <begin position="215"/>
        <end position="226"/>
    </location>
</feature>
<feature type="domain" description="MPN" evidence="10">
    <location>
        <begin position="291"/>
        <end position="427"/>
    </location>
</feature>
<dbReference type="AlphaFoldDB" id="W4GSU2"/>
<dbReference type="GO" id="GO:0061578">
    <property type="term" value="F:K63-linked deubiquitinase activity"/>
    <property type="evidence" value="ECO:0007669"/>
    <property type="project" value="InterPro"/>
</dbReference>
<dbReference type="GeneID" id="20806565"/>
<evidence type="ECO:0000256" key="4">
    <source>
        <dbReference type="ARBA" id="ARBA00022723"/>
    </source>
</evidence>
<dbReference type="EMBL" id="KI913121">
    <property type="protein sequence ID" value="ETV82772.1"/>
    <property type="molecule type" value="Genomic_DNA"/>
</dbReference>
<dbReference type="PANTHER" id="PTHR12947">
    <property type="entry name" value="AMSH-LIKE PROTEASE"/>
    <property type="match status" value="1"/>
</dbReference>
<proteinExistence type="inferred from homology"/>
<dbReference type="OrthoDB" id="3640at2759"/>
<dbReference type="Pfam" id="PF01398">
    <property type="entry name" value="JAB"/>
    <property type="match status" value="1"/>
</dbReference>
<sequence>MPSATLDAQLMAEAEERMALRREELKKLCVVRDLRSTDKIEKCFQKAHQIYRQCQVYVVERDFDHAYILLLQLVELYQKKMPCHREFHLARFENERKRLDKKCGDALALLDRILSGMLDEEVTQLQHAHDEDEHILTTPHHHHHDMIMSSEAPAKDAVALALEARLLALKRRNSAASSSSPSVEATSVVQHRERAFDALRPHGSSQSRQSGHHPPLPHHHQAHHLAHFAPPPLTSAAYPSAPQPRAMSKYPSLGGSDVRPSWLSTVDDGQHEHRRSIQSKTQFIRDEVRHMAIPSSLVAEFTRLAASNTSRLPYGVETCGILAGSLKDQRLSITTLIIPKQEGSSDTCIMTHEEDLFEYCIQHDLLTLGWIHTHPSQTCFLSSVDIHTQCGFQSMLSEAIAIVVAPRDPVKNVGVFRLTTPHGMELIQNCTLSGFHEHPSNVEIYSDAMQLTWDASRHAALVDMRSTRV</sequence>
<dbReference type="InterPro" id="IPR044098">
    <property type="entry name" value="STAMBP/STALP-like_MPN"/>
</dbReference>
<gene>
    <name evidence="11" type="ORF">H257_04569</name>
</gene>
<dbReference type="GO" id="GO:0046872">
    <property type="term" value="F:metal ion binding"/>
    <property type="evidence" value="ECO:0007669"/>
    <property type="project" value="UniProtKB-KW"/>
</dbReference>
<organism evidence="11">
    <name type="scientific">Aphanomyces astaci</name>
    <name type="common">Crayfish plague agent</name>
    <dbReference type="NCBI Taxonomy" id="112090"/>
    <lineage>
        <taxon>Eukaryota</taxon>
        <taxon>Sar</taxon>
        <taxon>Stramenopiles</taxon>
        <taxon>Oomycota</taxon>
        <taxon>Saprolegniomycetes</taxon>
        <taxon>Saprolegniales</taxon>
        <taxon>Verrucalvaceae</taxon>
        <taxon>Aphanomyces</taxon>
    </lineage>
</organism>
<dbReference type="SMART" id="SM00232">
    <property type="entry name" value="JAB_MPN"/>
    <property type="match status" value="1"/>
</dbReference>
<keyword evidence="8" id="KW-0482">Metalloprotease</keyword>
<comment type="cofactor">
    <cofactor evidence="1">
        <name>Zn(2+)</name>
        <dbReference type="ChEBI" id="CHEBI:29105"/>
    </cofactor>
</comment>
<dbReference type="MEROPS" id="M67.A04"/>
<feature type="region of interest" description="Disordered" evidence="9">
    <location>
        <begin position="200"/>
        <end position="255"/>
    </location>
</feature>
<keyword evidence="3" id="KW-0645">Protease</keyword>
<comment type="similarity">
    <text evidence="2">Belongs to the peptidase M67C family.</text>
</comment>
<evidence type="ECO:0000256" key="1">
    <source>
        <dbReference type="ARBA" id="ARBA00001947"/>
    </source>
</evidence>
<keyword evidence="7" id="KW-0862">Zinc</keyword>
<evidence type="ECO:0000256" key="7">
    <source>
        <dbReference type="ARBA" id="ARBA00022833"/>
    </source>
</evidence>
<name>W4GSU2_APHAT</name>